<dbReference type="GO" id="GO:0000400">
    <property type="term" value="F:four-way junction DNA binding"/>
    <property type="evidence" value="ECO:0007669"/>
    <property type="project" value="TreeGrafter"/>
</dbReference>
<evidence type="ECO:0000256" key="7">
    <source>
        <dbReference type="ARBA" id="ARBA00022801"/>
    </source>
</evidence>
<gene>
    <name evidence="17" type="ORF">H072_5164</name>
</gene>
<proteinExistence type="inferred from homology"/>
<comment type="function">
    <text evidence="1 13">ATP-dependent DNA helicase involved in DNA damage repair by homologous recombination and in genome maintenance. Capable of unwinding D-loops. Plays a role in limiting crossover recombinants during mitotic DNA double-strand break (DSB) repair. Component of a FANCM-MHF complex which promotes gene conversion at blocked replication forks, probably by reversal of the stalled fork.</text>
</comment>
<evidence type="ECO:0000256" key="5">
    <source>
        <dbReference type="ARBA" id="ARBA00022741"/>
    </source>
</evidence>
<dbReference type="PANTHER" id="PTHR14025">
    <property type="entry name" value="FANCONI ANEMIA GROUP M FANCM FAMILY MEMBER"/>
    <property type="match status" value="1"/>
</dbReference>
<evidence type="ECO:0000256" key="2">
    <source>
        <dbReference type="ARBA" id="ARBA00004123"/>
    </source>
</evidence>
<comment type="subcellular location">
    <subcellularLocation>
        <location evidence="2 13">Nucleus</location>
    </subcellularLocation>
</comment>
<evidence type="ECO:0000313" key="17">
    <source>
        <dbReference type="EMBL" id="EPS40996.1"/>
    </source>
</evidence>
<dbReference type="GO" id="GO:0043138">
    <property type="term" value="F:3'-5' DNA helicase activity"/>
    <property type="evidence" value="ECO:0007669"/>
    <property type="project" value="InterPro"/>
</dbReference>
<evidence type="ECO:0000313" key="18">
    <source>
        <dbReference type="Proteomes" id="UP000015100"/>
    </source>
</evidence>
<keyword evidence="9" id="KW-0067">ATP-binding</keyword>
<comment type="similarity">
    <text evidence="3 13">Belongs to the DEAD box helicase family. DEAH subfamily. FANCM sub-subfamily.</text>
</comment>
<dbReference type="PROSITE" id="PS51192">
    <property type="entry name" value="HELICASE_ATP_BIND_1"/>
    <property type="match status" value="1"/>
</dbReference>
<feature type="compositionally biased region" description="Low complexity" evidence="14">
    <location>
        <begin position="939"/>
        <end position="950"/>
    </location>
</feature>
<evidence type="ECO:0000256" key="1">
    <source>
        <dbReference type="ARBA" id="ARBA00003813"/>
    </source>
</evidence>
<sequence length="1037" mass="116575">MSFQDDDDDYGDDDLDDALLIAATRQFEEANKQLTPANKPRSPVNRTNKLPIRRATTATTIQEEDYGDLLDDDIFSSDIIDEEHDIRPAAAANKPQGNLRQRTLFGDVVDGEQETETTNRAWRLMNHNEPPTHHRIDREAAKTWIYPNNVSHRDYQFNITKRALFTNVLVALPTGLGKTFIAATVMYNWYRWAPESQIIFMAPTKPLVAQQVDACHKIVGIPKRETCLLTGHVSPGHRADYWNEKRVFFLTPQTLETDLTSGRCDPKKIVLIVVDEAHRATGEYAYCKVIRQIRRFNTSFRVMALTATPGSKVESVQSVITSLGIARTEIRTEESLDIRQYIHQREIQLEKFPLTDEITMIRDQFSKALKPMLKKLNDMKVCYITDPANLTAFALTEARKKYFVSPAARAAPPALKGSILSTFATLSSLAYGYELLLYHGIKPFFDYIKEFQSEKMSKGSGGGKAVSAFFQDKQFLSMMNRCRALMNEQEFLGHPKLDYLCGTILRHFTEAVERGETDTKVMVFSNYRKSGEEILRVLKRHEPIVMPRIFVGQSSGTTGEGMSQKAQQETVERFKKGEFNVLIATSIGEEGLDIGEVDFIVCFDASASPIRMLQRMGRTGRKRAGGVVVLVTEGKEEAKWERAQDNYRWMQNAISQGNTFTYDRDISPRILPQDIETECIQKVIEITPESGETSPPGKRRGKKKAPPKKWFMPDGVETGFTSAAVLGGFAPASGSKKTKQKKAKAAVEEPRLPTDDEEDLDKLEEIEEEPFPDVISESAYLLSERQERELRMRYQCFYGDQDEVISLPRNDVFPEAQRKLQSTKHVGHSRATKSMVLLLQKMQNIDHLIEKLKDSLDIDDVSTHAHALEKALISSPTEPTPEPNLKYSPEQTPEPTAATFYYPSQLPQASMSNLKPFKPPTKVFGKAKIAPRSSKLKNATSSAKSGSSTSHRNSVTMVVSSPPRQASSPPTSPSGSAGDNYGMSSDDDMPSLSQLLKEKKGKKAEAQLFKENVPSRKRKSDLEPTKQAKRVQPGKSR</sequence>
<dbReference type="GO" id="GO:0005634">
    <property type="term" value="C:nucleus"/>
    <property type="evidence" value="ECO:0007669"/>
    <property type="project" value="UniProtKB-SubCell"/>
</dbReference>
<feature type="region of interest" description="Disordered" evidence="14">
    <location>
        <begin position="30"/>
        <end position="51"/>
    </location>
</feature>
<dbReference type="InterPro" id="IPR039686">
    <property type="entry name" value="FANCM/Mph1-like_ID"/>
</dbReference>
<dbReference type="Pfam" id="PF04851">
    <property type="entry name" value="ResIII"/>
    <property type="match status" value="1"/>
</dbReference>
<name>S8AIM1_DACHA</name>
<keyword evidence="10" id="KW-0234">DNA repair</keyword>
<feature type="compositionally biased region" description="Basic and acidic residues" evidence="14">
    <location>
        <begin position="745"/>
        <end position="754"/>
    </location>
</feature>
<feature type="region of interest" description="Disordered" evidence="14">
    <location>
        <begin position="926"/>
        <end position="1037"/>
    </location>
</feature>
<dbReference type="InterPro" id="IPR014001">
    <property type="entry name" value="Helicase_ATP-bd"/>
</dbReference>
<dbReference type="CDD" id="cd12091">
    <property type="entry name" value="FANCM_ID"/>
    <property type="match status" value="1"/>
</dbReference>
<dbReference type="Gene3D" id="1.20.1320.20">
    <property type="entry name" value="hef helicase domain"/>
    <property type="match status" value="1"/>
</dbReference>
<dbReference type="OrthoDB" id="164902at2759"/>
<feature type="region of interest" description="Disordered" evidence="14">
    <location>
        <begin position="687"/>
        <end position="713"/>
    </location>
</feature>
<evidence type="ECO:0000256" key="11">
    <source>
        <dbReference type="ARBA" id="ARBA00023242"/>
    </source>
</evidence>
<evidence type="ECO:0000256" key="9">
    <source>
        <dbReference type="ARBA" id="ARBA00022840"/>
    </source>
</evidence>
<reference evidence="17 18" key="1">
    <citation type="journal article" date="2013" name="PLoS Genet.">
        <title>Genomic mechanisms accounting for the adaptation to parasitism in nematode-trapping fungi.</title>
        <authorList>
            <person name="Meerupati T."/>
            <person name="Andersson K.M."/>
            <person name="Friman E."/>
            <person name="Kumar D."/>
            <person name="Tunlid A."/>
            <person name="Ahren D."/>
        </authorList>
    </citation>
    <scope>NUCLEOTIDE SEQUENCE [LARGE SCALE GENOMIC DNA]</scope>
    <source>
        <strain evidence="17 18">CBS 200.50</strain>
    </source>
</reference>
<dbReference type="CDD" id="cd18033">
    <property type="entry name" value="DEXDc_FANCM"/>
    <property type="match status" value="1"/>
</dbReference>
<dbReference type="CDD" id="cd18801">
    <property type="entry name" value="SF2_C_FANCM_Hef"/>
    <property type="match status" value="1"/>
</dbReference>
<dbReference type="Gene3D" id="3.40.50.300">
    <property type="entry name" value="P-loop containing nucleotide triphosphate hydrolases"/>
    <property type="match status" value="2"/>
</dbReference>
<evidence type="ECO:0000256" key="3">
    <source>
        <dbReference type="ARBA" id="ARBA00009889"/>
    </source>
</evidence>
<evidence type="ECO:0000256" key="8">
    <source>
        <dbReference type="ARBA" id="ARBA00022806"/>
    </source>
</evidence>
<evidence type="ECO:0000256" key="10">
    <source>
        <dbReference type="ARBA" id="ARBA00023204"/>
    </source>
</evidence>
<evidence type="ECO:0000256" key="6">
    <source>
        <dbReference type="ARBA" id="ARBA00022763"/>
    </source>
</evidence>
<accession>S8AIM1</accession>
<evidence type="ECO:0000259" key="15">
    <source>
        <dbReference type="PROSITE" id="PS51192"/>
    </source>
</evidence>
<dbReference type="EMBL" id="AQGS01000267">
    <property type="protein sequence ID" value="EPS40996.1"/>
    <property type="molecule type" value="Genomic_DNA"/>
</dbReference>
<feature type="compositionally biased region" description="Low complexity" evidence="14">
    <location>
        <begin position="966"/>
        <end position="978"/>
    </location>
</feature>
<keyword evidence="8" id="KW-0347">Helicase</keyword>
<dbReference type="GO" id="GO:0016887">
    <property type="term" value="F:ATP hydrolysis activity"/>
    <property type="evidence" value="ECO:0007669"/>
    <property type="project" value="RHEA"/>
</dbReference>
<evidence type="ECO:0000256" key="14">
    <source>
        <dbReference type="SAM" id="MobiDB-lite"/>
    </source>
</evidence>
<keyword evidence="5" id="KW-0547">Nucleotide-binding</keyword>
<reference evidence="18" key="2">
    <citation type="submission" date="2013-04" db="EMBL/GenBank/DDBJ databases">
        <title>Genomic mechanisms accounting for the adaptation to parasitism in nematode-trapping fungi.</title>
        <authorList>
            <person name="Ahren D.G."/>
        </authorList>
    </citation>
    <scope>NUCLEOTIDE SEQUENCE [LARGE SCALE GENOMIC DNA]</scope>
    <source>
        <strain evidence="18">CBS 200.50</strain>
    </source>
</reference>
<feature type="domain" description="Helicase ATP-binding" evidence="15">
    <location>
        <begin position="159"/>
        <end position="327"/>
    </location>
</feature>
<dbReference type="PANTHER" id="PTHR14025:SF20">
    <property type="entry name" value="FANCONI ANEMIA GROUP M PROTEIN"/>
    <property type="match status" value="1"/>
</dbReference>
<dbReference type="SMART" id="SM00487">
    <property type="entry name" value="DEXDc"/>
    <property type="match status" value="1"/>
</dbReference>
<dbReference type="GO" id="GO:0045003">
    <property type="term" value="P:double-strand break repair via synthesis-dependent strand annealing"/>
    <property type="evidence" value="ECO:0007669"/>
    <property type="project" value="TreeGrafter"/>
</dbReference>
<dbReference type="InterPro" id="IPR006935">
    <property type="entry name" value="Helicase/UvrB_N"/>
</dbReference>
<comment type="subunit">
    <text evidence="4 13">Interacts with the MHF histone-fold complex to form the FANCM-MHF complex.</text>
</comment>
<dbReference type="OMA" id="FMMRAIF"/>
<dbReference type="STRING" id="1284197.S8AIM1"/>
<keyword evidence="6" id="KW-0227">DNA damage</keyword>
<dbReference type="Pfam" id="PF00271">
    <property type="entry name" value="Helicase_C"/>
    <property type="match status" value="1"/>
</dbReference>
<evidence type="ECO:0000256" key="13">
    <source>
        <dbReference type="RuleBase" id="RU367027"/>
    </source>
</evidence>
<dbReference type="EC" id="3.6.4.12" evidence="13"/>
<feature type="region of interest" description="Disordered" evidence="14">
    <location>
        <begin position="731"/>
        <end position="757"/>
    </location>
</feature>
<comment type="caution">
    <text evidence="17">The sequence shown here is derived from an EMBL/GenBank/DDBJ whole genome shotgun (WGS) entry which is preliminary data.</text>
</comment>
<dbReference type="FunFam" id="3.40.50.300:FF:000861">
    <property type="entry name" value="Fanconi anemia, complementation group M"/>
    <property type="match status" value="1"/>
</dbReference>
<dbReference type="PROSITE" id="PS51194">
    <property type="entry name" value="HELICASE_CTER"/>
    <property type="match status" value="1"/>
</dbReference>
<dbReference type="Proteomes" id="UP000015100">
    <property type="component" value="Unassembled WGS sequence"/>
</dbReference>
<evidence type="ECO:0000259" key="16">
    <source>
        <dbReference type="PROSITE" id="PS51194"/>
    </source>
</evidence>
<feature type="compositionally biased region" description="Polar residues" evidence="14">
    <location>
        <begin position="951"/>
        <end position="965"/>
    </location>
</feature>
<feature type="region of interest" description="Disordered" evidence="14">
    <location>
        <begin position="871"/>
        <end position="897"/>
    </location>
</feature>
<dbReference type="GO" id="GO:0005524">
    <property type="term" value="F:ATP binding"/>
    <property type="evidence" value="ECO:0007669"/>
    <property type="project" value="UniProtKB-UniRule"/>
</dbReference>
<dbReference type="eggNOG" id="KOG0354">
    <property type="taxonomic scope" value="Eukaryota"/>
</dbReference>
<organism evidence="17 18">
    <name type="scientific">Dactylellina haptotyla (strain CBS 200.50)</name>
    <name type="common">Nematode-trapping fungus</name>
    <name type="synonym">Monacrosporium haptotylum</name>
    <dbReference type="NCBI Taxonomy" id="1284197"/>
    <lineage>
        <taxon>Eukaryota</taxon>
        <taxon>Fungi</taxon>
        <taxon>Dikarya</taxon>
        <taxon>Ascomycota</taxon>
        <taxon>Pezizomycotina</taxon>
        <taxon>Orbiliomycetes</taxon>
        <taxon>Orbiliales</taxon>
        <taxon>Orbiliaceae</taxon>
        <taxon>Dactylellina</taxon>
    </lineage>
</organism>
<keyword evidence="7" id="KW-0378">Hydrolase</keyword>
<evidence type="ECO:0000256" key="12">
    <source>
        <dbReference type="ARBA" id="ARBA00047995"/>
    </source>
</evidence>
<evidence type="ECO:0000256" key="4">
    <source>
        <dbReference type="ARBA" id="ARBA00011390"/>
    </source>
</evidence>
<feature type="domain" description="Helicase C-terminal" evidence="16">
    <location>
        <begin position="503"/>
        <end position="667"/>
    </location>
</feature>
<dbReference type="SMART" id="SM00490">
    <property type="entry name" value="HELICc"/>
    <property type="match status" value="1"/>
</dbReference>
<comment type="catalytic activity">
    <reaction evidence="12 13">
        <text>ATP + H2O = ADP + phosphate + H(+)</text>
        <dbReference type="Rhea" id="RHEA:13065"/>
        <dbReference type="ChEBI" id="CHEBI:15377"/>
        <dbReference type="ChEBI" id="CHEBI:15378"/>
        <dbReference type="ChEBI" id="CHEBI:30616"/>
        <dbReference type="ChEBI" id="CHEBI:43474"/>
        <dbReference type="ChEBI" id="CHEBI:456216"/>
        <dbReference type="EC" id="3.6.4.12"/>
    </reaction>
</comment>
<keyword evidence="11" id="KW-0539">Nucleus</keyword>
<dbReference type="InterPro" id="IPR044749">
    <property type="entry name" value="FANCM_DEXDc"/>
</dbReference>
<dbReference type="InterPro" id="IPR001650">
    <property type="entry name" value="Helicase_C-like"/>
</dbReference>
<dbReference type="GO" id="GO:0036297">
    <property type="term" value="P:interstrand cross-link repair"/>
    <property type="evidence" value="ECO:0007669"/>
    <property type="project" value="TreeGrafter"/>
</dbReference>
<dbReference type="SUPFAM" id="SSF52540">
    <property type="entry name" value="P-loop containing nucleoside triphosphate hydrolases"/>
    <property type="match status" value="1"/>
</dbReference>
<dbReference type="GO" id="GO:0009378">
    <property type="term" value="F:four-way junction helicase activity"/>
    <property type="evidence" value="ECO:0007669"/>
    <property type="project" value="TreeGrafter"/>
</dbReference>
<dbReference type="AlphaFoldDB" id="S8AIM1"/>
<protein>
    <recommendedName>
        <fullName evidence="13">ATP-dependent DNA helicase</fullName>
        <ecNumber evidence="13">3.6.4.12</ecNumber>
    </recommendedName>
</protein>
<feature type="compositionally biased region" description="Basic residues" evidence="14">
    <location>
        <begin position="697"/>
        <end position="707"/>
    </location>
</feature>
<dbReference type="InterPro" id="IPR027417">
    <property type="entry name" value="P-loop_NTPase"/>
</dbReference>
<keyword evidence="18" id="KW-1185">Reference proteome</keyword>
<dbReference type="HOGENOM" id="CLU_002513_0_2_1"/>